<sequence length="197" mass="21604">MAAGASSRLGRPKALLPMAGADRILLDRAIGFGQLLSDDVRVLCGAWYPLIRFRTRRQPSRWQRVPDWHLGLSATLAAGLAGLGPKAKGAFVLVADQPLLDEDALRAFGEAARFVPNQPLAADYGGRPGVPAYLPRWLWPEVMELQGDRGAGQLLASVRATRVEIPGVHDDVDTPEDWLRVQRRLSRTGPTARQSRR</sequence>
<dbReference type="EMBL" id="JAYDCJ010000003">
    <property type="protein sequence ID" value="MEA1081609.1"/>
    <property type="molecule type" value="Genomic_DNA"/>
</dbReference>
<organism evidence="3 4">
    <name type="scientific">Marinobacter qingdaonensis</name>
    <dbReference type="NCBI Taxonomy" id="3108486"/>
    <lineage>
        <taxon>Bacteria</taxon>
        <taxon>Pseudomonadati</taxon>
        <taxon>Pseudomonadota</taxon>
        <taxon>Gammaproteobacteria</taxon>
        <taxon>Pseudomonadales</taxon>
        <taxon>Marinobacteraceae</taxon>
        <taxon>Marinobacter</taxon>
    </lineage>
</organism>
<dbReference type="Proteomes" id="UP001305746">
    <property type="component" value="Unassembled WGS sequence"/>
</dbReference>
<accession>A0ABU5P0N0</accession>
<comment type="caution">
    <text evidence="3">The sequence shown here is derived from an EMBL/GenBank/DDBJ whole genome shotgun (WGS) entry which is preliminary data.</text>
</comment>
<dbReference type="CDD" id="cd04182">
    <property type="entry name" value="GT_2_like_f"/>
    <property type="match status" value="1"/>
</dbReference>
<evidence type="ECO:0000256" key="1">
    <source>
        <dbReference type="ARBA" id="ARBA00022842"/>
    </source>
</evidence>
<dbReference type="SUPFAM" id="SSF53448">
    <property type="entry name" value="Nucleotide-diphospho-sugar transferases"/>
    <property type="match status" value="1"/>
</dbReference>
<protein>
    <submittedName>
        <fullName evidence="3">Nucleotidyltransferase family protein</fullName>
    </submittedName>
</protein>
<dbReference type="Gene3D" id="3.90.550.10">
    <property type="entry name" value="Spore Coat Polysaccharide Biosynthesis Protein SpsA, Chain A"/>
    <property type="match status" value="1"/>
</dbReference>
<gene>
    <name evidence="3" type="ORF">U5822_13090</name>
</gene>
<dbReference type="RefSeq" id="WP_322856930.1">
    <property type="nucleotide sequence ID" value="NZ_JAYDCJ010000003.1"/>
</dbReference>
<dbReference type="PANTHER" id="PTHR43777">
    <property type="entry name" value="MOLYBDENUM COFACTOR CYTIDYLYLTRANSFERASE"/>
    <property type="match status" value="1"/>
</dbReference>
<dbReference type="PANTHER" id="PTHR43777:SF1">
    <property type="entry name" value="MOLYBDENUM COFACTOR CYTIDYLYLTRANSFERASE"/>
    <property type="match status" value="1"/>
</dbReference>
<feature type="domain" description="MobA-like NTP transferase" evidence="2">
    <location>
        <begin position="1"/>
        <end position="157"/>
    </location>
</feature>
<name>A0ABU5P0N0_9GAMM</name>
<dbReference type="Pfam" id="PF12804">
    <property type="entry name" value="NTP_transf_3"/>
    <property type="match status" value="1"/>
</dbReference>
<evidence type="ECO:0000313" key="3">
    <source>
        <dbReference type="EMBL" id="MEA1081609.1"/>
    </source>
</evidence>
<dbReference type="InterPro" id="IPR025877">
    <property type="entry name" value="MobA-like_NTP_Trfase"/>
</dbReference>
<reference evidence="3 4" key="1">
    <citation type="submission" date="2023-12" db="EMBL/GenBank/DDBJ databases">
        <title>Marinobacter qingdaonensis sp. nov., isolated from the intertidal sediment of Qingdao, PR China.</title>
        <authorList>
            <person name="Li Y."/>
        </authorList>
    </citation>
    <scope>NUCLEOTIDE SEQUENCE [LARGE SCALE GENOMIC DNA]</scope>
    <source>
        <strain evidence="3 4">ASW11-75</strain>
    </source>
</reference>
<evidence type="ECO:0000313" key="4">
    <source>
        <dbReference type="Proteomes" id="UP001305746"/>
    </source>
</evidence>
<keyword evidence="4" id="KW-1185">Reference proteome</keyword>
<dbReference type="InterPro" id="IPR029044">
    <property type="entry name" value="Nucleotide-diphossugar_trans"/>
</dbReference>
<keyword evidence="1" id="KW-0460">Magnesium</keyword>
<evidence type="ECO:0000259" key="2">
    <source>
        <dbReference type="Pfam" id="PF12804"/>
    </source>
</evidence>
<proteinExistence type="predicted"/>